<accession>A0A8J0UND4</accession>
<dbReference type="Proteomes" id="UP000186698">
    <property type="component" value="Chromosome 3L"/>
</dbReference>
<reference evidence="6" key="1">
    <citation type="submission" date="2025-08" db="UniProtKB">
        <authorList>
            <consortium name="RefSeq"/>
        </authorList>
    </citation>
    <scope>IDENTIFICATION</scope>
    <source>
        <strain evidence="6">J_2021</strain>
        <tissue evidence="6">Erythrocytes</tissue>
    </source>
</reference>
<feature type="domain" description="DNA/RNA non-specific endonuclease/pyrophosphatase/phosphodiesterase" evidence="4">
    <location>
        <begin position="60"/>
        <end position="266"/>
    </location>
</feature>
<protein>
    <submittedName>
        <fullName evidence="6">Endonuclease domain-containing 1 protein</fullName>
    </submittedName>
</protein>
<dbReference type="GO" id="GO:0016787">
    <property type="term" value="F:hydrolase activity"/>
    <property type="evidence" value="ECO:0007669"/>
    <property type="project" value="InterPro"/>
</dbReference>
<evidence type="ECO:0000313" key="6">
    <source>
        <dbReference type="RefSeq" id="XP_018107232.1"/>
    </source>
</evidence>
<dbReference type="SMART" id="SM00477">
    <property type="entry name" value="NUC"/>
    <property type="match status" value="1"/>
</dbReference>
<feature type="domain" description="ENPP1-3/EXOG-like endonuclease/phosphodiesterase" evidence="3">
    <location>
        <begin position="61"/>
        <end position="272"/>
    </location>
</feature>
<organism evidence="5 6">
    <name type="scientific">Xenopus laevis</name>
    <name type="common">African clawed frog</name>
    <dbReference type="NCBI Taxonomy" id="8355"/>
    <lineage>
        <taxon>Eukaryota</taxon>
        <taxon>Metazoa</taxon>
        <taxon>Chordata</taxon>
        <taxon>Craniata</taxon>
        <taxon>Vertebrata</taxon>
        <taxon>Euteleostomi</taxon>
        <taxon>Amphibia</taxon>
        <taxon>Batrachia</taxon>
        <taxon>Anura</taxon>
        <taxon>Pipoidea</taxon>
        <taxon>Pipidae</taxon>
        <taxon>Xenopodinae</taxon>
        <taxon>Xenopus</taxon>
        <taxon>Xenopus</taxon>
    </lineage>
</organism>
<dbReference type="InterPro" id="IPR039015">
    <property type="entry name" value="ENDOD1"/>
</dbReference>
<gene>
    <name evidence="6" type="primary">LOC108710631</name>
</gene>
<dbReference type="Pfam" id="PF01223">
    <property type="entry name" value="Endonuclease_NS"/>
    <property type="match status" value="1"/>
</dbReference>
<keyword evidence="6" id="KW-0378">Hydrolase</keyword>
<sequence>MKMMLSLGWLFIAIVHTAEPLISDNFSNCRDYFYKEQLPQGFDGNRGINSLAYICQQYGNTIYFASLYDRDWRIPLYSAYILDRRNECLGERKHNFDIEPQLIELNHNMQSESEITSEIPKSQAVNADYEKTGYHRGHLNPVCHHETQEGQDATFTLTNVVPMNSKLNIGKWRVYEANILKKAEECTTMYVVTGIVPGNNWLYINRVNIPSYVWNAYCCVGKDSMPIKSGAGIVENYDNKPVNEMKINELQEELKKLLMNKGISIFQNNCELQHKRRRVSRNASSMSGHLQPSPQAP</sequence>
<name>A0A8J0UND4_XENLA</name>
<dbReference type="GO" id="GO:0003676">
    <property type="term" value="F:nucleic acid binding"/>
    <property type="evidence" value="ECO:0007669"/>
    <property type="project" value="InterPro"/>
</dbReference>
<evidence type="ECO:0000256" key="2">
    <source>
        <dbReference type="SAM" id="SignalP"/>
    </source>
</evidence>
<evidence type="ECO:0000259" key="4">
    <source>
        <dbReference type="SMART" id="SM00892"/>
    </source>
</evidence>
<dbReference type="InterPro" id="IPR044929">
    <property type="entry name" value="DNA/RNA_non-sp_Endonuclease_sf"/>
</dbReference>
<keyword evidence="6" id="KW-0255">Endonuclease</keyword>
<feature type="compositionally biased region" description="Polar residues" evidence="1">
    <location>
        <begin position="281"/>
        <end position="297"/>
    </location>
</feature>
<dbReference type="InterPro" id="IPR001604">
    <property type="entry name" value="Endo_G_ENPP1-like_dom"/>
</dbReference>
<feature type="signal peptide" evidence="2">
    <location>
        <begin position="1"/>
        <end position="20"/>
    </location>
</feature>
<dbReference type="KEGG" id="xla:108710631"/>
<dbReference type="RefSeq" id="XP_018107232.1">
    <property type="nucleotide sequence ID" value="XM_018251743.2"/>
</dbReference>
<proteinExistence type="predicted"/>
<dbReference type="GeneID" id="108710631"/>
<dbReference type="AlphaFoldDB" id="A0A8J0UND4"/>
<dbReference type="SMART" id="SM00892">
    <property type="entry name" value="Endonuclease_NS"/>
    <property type="match status" value="1"/>
</dbReference>
<dbReference type="PANTHER" id="PTHR21472:SF27">
    <property type="entry name" value="ENDONUCLEASE DOMAIN-CONTAINING 1 PROTEIN"/>
    <property type="match status" value="1"/>
</dbReference>
<keyword evidence="2" id="KW-0732">Signal</keyword>
<feature type="region of interest" description="Disordered" evidence="1">
    <location>
        <begin position="277"/>
        <end position="297"/>
    </location>
</feature>
<evidence type="ECO:0000256" key="1">
    <source>
        <dbReference type="SAM" id="MobiDB-lite"/>
    </source>
</evidence>
<dbReference type="Gene3D" id="3.40.570.10">
    <property type="entry name" value="Extracellular Endonuclease, subunit A"/>
    <property type="match status" value="1"/>
</dbReference>
<dbReference type="InterPro" id="IPR020821">
    <property type="entry name" value="ENPP1-3/EXOG-like_nuc-like"/>
</dbReference>
<evidence type="ECO:0000259" key="3">
    <source>
        <dbReference type="SMART" id="SM00477"/>
    </source>
</evidence>
<dbReference type="SUPFAM" id="SSF54060">
    <property type="entry name" value="His-Me finger endonucleases"/>
    <property type="match status" value="1"/>
</dbReference>
<dbReference type="InterPro" id="IPR044925">
    <property type="entry name" value="His-Me_finger_sf"/>
</dbReference>
<dbReference type="GO" id="GO:0004519">
    <property type="term" value="F:endonuclease activity"/>
    <property type="evidence" value="ECO:0007669"/>
    <property type="project" value="UniProtKB-KW"/>
</dbReference>
<evidence type="ECO:0000313" key="5">
    <source>
        <dbReference type="Proteomes" id="UP000186698"/>
    </source>
</evidence>
<keyword evidence="6" id="KW-0540">Nuclease</keyword>
<dbReference type="OrthoDB" id="69221at2759"/>
<dbReference type="PANTHER" id="PTHR21472">
    <property type="entry name" value="ENDONUCLEASE DOMAIN-CONTAINING 1 PROTEIN ENDOD1"/>
    <property type="match status" value="1"/>
</dbReference>
<dbReference type="GO" id="GO:0046872">
    <property type="term" value="F:metal ion binding"/>
    <property type="evidence" value="ECO:0007669"/>
    <property type="project" value="InterPro"/>
</dbReference>
<keyword evidence="5" id="KW-1185">Reference proteome</keyword>
<feature type="chain" id="PRO_5035265289" evidence="2">
    <location>
        <begin position="21"/>
        <end position="297"/>
    </location>
</feature>